<feature type="domain" description="PPIase FKBP-type" evidence="8">
    <location>
        <begin position="66"/>
        <end position="168"/>
    </location>
</feature>
<name>A0ABR1FMF8_AURAN</name>
<evidence type="ECO:0000313" key="9">
    <source>
        <dbReference type="EMBL" id="KAK7233495.1"/>
    </source>
</evidence>
<dbReference type="Proteomes" id="UP001363151">
    <property type="component" value="Unassembled WGS sequence"/>
</dbReference>
<evidence type="ECO:0000256" key="2">
    <source>
        <dbReference type="ARBA" id="ARBA00013194"/>
    </source>
</evidence>
<evidence type="ECO:0000313" key="10">
    <source>
        <dbReference type="Proteomes" id="UP001363151"/>
    </source>
</evidence>
<dbReference type="SUPFAM" id="SSF54534">
    <property type="entry name" value="FKBP-like"/>
    <property type="match status" value="1"/>
</dbReference>
<dbReference type="PANTHER" id="PTHR45779:SF7">
    <property type="entry name" value="PEPTIDYLPROLYL ISOMERASE"/>
    <property type="match status" value="1"/>
</dbReference>
<comment type="catalytic activity">
    <reaction evidence="1 5">
        <text>[protein]-peptidylproline (omega=180) = [protein]-peptidylproline (omega=0)</text>
        <dbReference type="Rhea" id="RHEA:16237"/>
        <dbReference type="Rhea" id="RHEA-COMP:10747"/>
        <dbReference type="Rhea" id="RHEA-COMP:10748"/>
        <dbReference type="ChEBI" id="CHEBI:83833"/>
        <dbReference type="ChEBI" id="CHEBI:83834"/>
        <dbReference type="EC" id="5.2.1.8"/>
    </reaction>
</comment>
<feature type="chain" id="PRO_5045987071" description="peptidylprolyl isomerase" evidence="7">
    <location>
        <begin position="27"/>
        <end position="232"/>
    </location>
</feature>
<feature type="transmembrane region" description="Helical" evidence="6">
    <location>
        <begin position="187"/>
        <end position="210"/>
    </location>
</feature>
<dbReference type="PROSITE" id="PS50059">
    <property type="entry name" value="FKBP_PPIASE"/>
    <property type="match status" value="1"/>
</dbReference>
<dbReference type="EC" id="5.2.1.8" evidence="2 5"/>
<proteinExistence type="predicted"/>
<accession>A0ABR1FMF8</accession>
<dbReference type="InterPro" id="IPR001179">
    <property type="entry name" value="PPIase_FKBP_dom"/>
</dbReference>
<feature type="signal peptide" evidence="7">
    <location>
        <begin position="1"/>
        <end position="26"/>
    </location>
</feature>
<dbReference type="Pfam" id="PF01346">
    <property type="entry name" value="FKBP_N"/>
    <property type="match status" value="1"/>
</dbReference>
<evidence type="ECO:0000256" key="1">
    <source>
        <dbReference type="ARBA" id="ARBA00000971"/>
    </source>
</evidence>
<dbReference type="EMBL" id="JBBJCI010000359">
    <property type="protein sequence ID" value="KAK7233495.1"/>
    <property type="molecule type" value="Genomic_DNA"/>
</dbReference>
<comment type="caution">
    <text evidence="9">The sequence shown here is derived from an EMBL/GenBank/DDBJ whole genome shotgun (WGS) entry which is preliminary data.</text>
</comment>
<keyword evidence="6" id="KW-0812">Transmembrane</keyword>
<evidence type="ECO:0000256" key="5">
    <source>
        <dbReference type="PROSITE-ProRule" id="PRU00277"/>
    </source>
</evidence>
<reference evidence="9 10" key="1">
    <citation type="submission" date="2024-03" db="EMBL/GenBank/DDBJ databases">
        <title>Aureococcus anophagefferens CCMP1851 and Kratosvirus quantuckense: Draft genome of a second virus-susceptible host strain in the model system.</title>
        <authorList>
            <person name="Chase E."/>
            <person name="Truchon A.R."/>
            <person name="Schepens W."/>
            <person name="Wilhelm S.W."/>
        </authorList>
    </citation>
    <scope>NUCLEOTIDE SEQUENCE [LARGE SCALE GENOMIC DNA]</scope>
    <source>
        <strain evidence="9 10">CCMP1851</strain>
    </source>
</reference>
<dbReference type="InterPro" id="IPR046357">
    <property type="entry name" value="PPIase_dom_sf"/>
</dbReference>
<dbReference type="GO" id="GO:0016853">
    <property type="term" value="F:isomerase activity"/>
    <property type="evidence" value="ECO:0007669"/>
    <property type="project" value="UniProtKB-KW"/>
</dbReference>
<keyword evidence="7" id="KW-0732">Signal</keyword>
<evidence type="ECO:0000256" key="6">
    <source>
        <dbReference type="SAM" id="Phobius"/>
    </source>
</evidence>
<keyword evidence="10" id="KW-1185">Reference proteome</keyword>
<sequence length="232" mass="24217">MGSPLPRHSPLLFVVLLRAAAAGTSADGRAFLASHAEEPGVHTTASGLQYAVVASAAEDAPSPGPEDPCLCRYVGTLIDGTQFDAGAWGGIRHVEDSSRRGFVGTYTFRPVDVIAGWTEALLLMREGDAWDLAIPSELGYGDAGNGRGRGAIPGGAVLLFRLELVDVDPEPASLWGAVAGFKAQVTWTGVLGACVVLAFGALVAVALKFFRTRVPGRRRRGEYAAVELAEAA</sequence>
<evidence type="ECO:0000259" key="8">
    <source>
        <dbReference type="PROSITE" id="PS50059"/>
    </source>
</evidence>
<evidence type="ECO:0000256" key="4">
    <source>
        <dbReference type="ARBA" id="ARBA00023235"/>
    </source>
</evidence>
<evidence type="ECO:0000256" key="3">
    <source>
        <dbReference type="ARBA" id="ARBA00023110"/>
    </source>
</evidence>
<gene>
    <name evidence="9" type="ORF">SO694_00104071</name>
</gene>
<dbReference type="InterPro" id="IPR044609">
    <property type="entry name" value="FKBP2/11"/>
</dbReference>
<keyword evidence="6" id="KW-0472">Membrane</keyword>
<evidence type="ECO:0000256" key="7">
    <source>
        <dbReference type="SAM" id="SignalP"/>
    </source>
</evidence>
<keyword evidence="3 5" id="KW-0697">Rotamase</keyword>
<keyword evidence="4 5" id="KW-0413">Isomerase</keyword>
<dbReference type="Pfam" id="PF00254">
    <property type="entry name" value="FKBP_C"/>
    <property type="match status" value="1"/>
</dbReference>
<dbReference type="InterPro" id="IPR000774">
    <property type="entry name" value="PPIase_FKBP_N"/>
</dbReference>
<dbReference type="Gene3D" id="3.10.50.40">
    <property type="match status" value="1"/>
</dbReference>
<protein>
    <recommendedName>
        <fullName evidence="2 5">peptidylprolyl isomerase</fullName>
        <ecNumber evidence="2 5">5.2.1.8</ecNumber>
    </recommendedName>
</protein>
<dbReference type="PANTHER" id="PTHR45779">
    <property type="entry name" value="PEPTIDYLPROLYL ISOMERASE"/>
    <property type="match status" value="1"/>
</dbReference>
<organism evidence="9 10">
    <name type="scientific">Aureococcus anophagefferens</name>
    <name type="common">Harmful bloom alga</name>
    <dbReference type="NCBI Taxonomy" id="44056"/>
    <lineage>
        <taxon>Eukaryota</taxon>
        <taxon>Sar</taxon>
        <taxon>Stramenopiles</taxon>
        <taxon>Ochrophyta</taxon>
        <taxon>Pelagophyceae</taxon>
        <taxon>Pelagomonadales</taxon>
        <taxon>Pelagomonadaceae</taxon>
        <taxon>Aureococcus</taxon>
    </lineage>
</organism>
<keyword evidence="6" id="KW-1133">Transmembrane helix</keyword>